<comment type="catalytic activity">
    <reaction evidence="10">
        <text>L-seryl-[protein] + ATP = O-phospho-L-seryl-[protein] + ADP + H(+)</text>
        <dbReference type="Rhea" id="RHEA:17989"/>
        <dbReference type="Rhea" id="RHEA-COMP:9863"/>
        <dbReference type="Rhea" id="RHEA-COMP:11604"/>
        <dbReference type="ChEBI" id="CHEBI:15378"/>
        <dbReference type="ChEBI" id="CHEBI:29999"/>
        <dbReference type="ChEBI" id="CHEBI:30616"/>
        <dbReference type="ChEBI" id="CHEBI:83421"/>
        <dbReference type="ChEBI" id="CHEBI:456216"/>
        <dbReference type="EC" id="2.7.11.24"/>
    </reaction>
</comment>
<comment type="similarity">
    <text evidence="1">Belongs to the protein kinase superfamily. CMGC Ser/Thr protein kinase family. MAP kinase subfamily.</text>
</comment>
<evidence type="ECO:0000256" key="7">
    <source>
        <dbReference type="ARBA" id="ARBA00022777"/>
    </source>
</evidence>
<dbReference type="EMBL" id="RXIC02000022">
    <property type="protein sequence ID" value="KAB1215387.1"/>
    <property type="molecule type" value="Genomic_DNA"/>
</dbReference>
<evidence type="ECO:0000256" key="9">
    <source>
        <dbReference type="ARBA" id="ARBA00047592"/>
    </source>
</evidence>
<evidence type="ECO:0000256" key="1">
    <source>
        <dbReference type="ARBA" id="ARBA00008832"/>
    </source>
</evidence>
<accession>A0A6A1VTW7</accession>
<reference evidence="13 14" key="1">
    <citation type="journal article" date="2019" name="Plant Biotechnol. J.">
        <title>The red bayberry genome and genetic basis of sex determination.</title>
        <authorList>
            <person name="Jia H.M."/>
            <person name="Jia H.J."/>
            <person name="Cai Q.L."/>
            <person name="Wang Y."/>
            <person name="Zhao H.B."/>
            <person name="Yang W.F."/>
            <person name="Wang G.Y."/>
            <person name="Li Y.H."/>
            <person name="Zhan D.L."/>
            <person name="Shen Y.T."/>
            <person name="Niu Q.F."/>
            <person name="Chang L."/>
            <person name="Qiu J."/>
            <person name="Zhao L."/>
            <person name="Xie H.B."/>
            <person name="Fu W.Y."/>
            <person name="Jin J."/>
            <person name="Li X.W."/>
            <person name="Jiao Y."/>
            <person name="Zhou C.C."/>
            <person name="Tu T."/>
            <person name="Chai C.Y."/>
            <person name="Gao J.L."/>
            <person name="Fan L.J."/>
            <person name="van de Weg E."/>
            <person name="Wang J.Y."/>
            <person name="Gao Z.S."/>
        </authorList>
    </citation>
    <scope>NUCLEOTIDE SEQUENCE [LARGE SCALE GENOMIC DNA]</scope>
    <source>
        <tissue evidence="13">Leaves</tissue>
    </source>
</reference>
<evidence type="ECO:0000313" key="13">
    <source>
        <dbReference type="EMBL" id="KAB1215387.1"/>
    </source>
</evidence>
<keyword evidence="3" id="KW-0723">Serine/threonine-protein kinase</keyword>
<dbReference type="PROSITE" id="PS00107">
    <property type="entry name" value="PROTEIN_KINASE_ATP"/>
    <property type="match status" value="1"/>
</dbReference>
<dbReference type="FunFam" id="3.30.200.20:FF:000046">
    <property type="entry name" value="Mitogen-activated protein kinase"/>
    <property type="match status" value="1"/>
</dbReference>
<evidence type="ECO:0000256" key="10">
    <source>
        <dbReference type="ARBA" id="ARBA00048312"/>
    </source>
</evidence>
<dbReference type="Proteomes" id="UP000516437">
    <property type="component" value="Chromosome 4"/>
</dbReference>
<dbReference type="AlphaFoldDB" id="A0A6A1VTW7"/>
<keyword evidence="6 11" id="KW-0547">Nucleotide-binding</keyword>
<dbReference type="PANTHER" id="PTHR24055">
    <property type="entry name" value="MITOGEN-ACTIVATED PROTEIN KINASE"/>
    <property type="match status" value="1"/>
</dbReference>
<comment type="catalytic activity">
    <reaction evidence="9">
        <text>L-threonyl-[protein] + ATP = O-phospho-L-threonyl-[protein] + ADP + H(+)</text>
        <dbReference type="Rhea" id="RHEA:46608"/>
        <dbReference type="Rhea" id="RHEA-COMP:11060"/>
        <dbReference type="Rhea" id="RHEA-COMP:11605"/>
        <dbReference type="ChEBI" id="CHEBI:15378"/>
        <dbReference type="ChEBI" id="CHEBI:30013"/>
        <dbReference type="ChEBI" id="CHEBI:30616"/>
        <dbReference type="ChEBI" id="CHEBI:61977"/>
        <dbReference type="ChEBI" id="CHEBI:456216"/>
        <dbReference type="EC" id="2.7.11.24"/>
    </reaction>
</comment>
<keyword evidence="5" id="KW-0808">Transferase</keyword>
<dbReference type="InterPro" id="IPR011009">
    <property type="entry name" value="Kinase-like_dom_sf"/>
</dbReference>
<dbReference type="SUPFAM" id="SSF56112">
    <property type="entry name" value="Protein kinase-like (PK-like)"/>
    <property type="match status" value="1"/>
</dbReference>
<keyword evidence="8 11" id="KW-0067">ATP-binding</keyword>
<evidence type="ECO:0000256" key="3">
    <source>
        <dbReference type="ARBA" id="ARBA00022527"/>
    </source>
</evidence>
<proteinExistence type="inferred from homology"/>
<dbReference type="InterPro" id="IPR017441">
    <property type="entry name" value="Protein_kinase_ATP_BS"/>
</dbReference>
<dbReference type="PROSITE" id="PS50011">
    <property type="entry name" value="PROTEIN_KINASE_DOM"/>
    <property type="match status" value="1"/>
</dbReference>
<evidence type="ECO:0000259" key="12">
    <source>
        <dbReference type="PROSITE" id="PS50011"/>
    </source>
</evidence>
<comment type="caution">
    <text evidence="13">The sequence shown here is derived from an EMBL/GenBank/DDBJ whole genome shotgun (WGS) entry which is preliminary data.</text>
</comment>
<gene>
    <name evidence="13" type="ORF">CJ030_MR4G025279</name>
</gene>
<organism evidence="13 14">
    <name type="scientific">Morella rubra</name>
    <name type="common">Chinese bayberry</name>
    <dbReference type="NCBI Taxonomy" id="262757"/>
    <lineage>
        <taxon>Eukaryota</taxon>
        <taxon>Viridiplantae</taxon>
        <taxon>Streptophyta</taxon>
        <taxon>Embryophyta</taxon>
        <taxon>Tracheophyta</taxon>
        <taxon>Spermatophyta</taxon>
        <taxon>Magnoliopsida</taxon>
        <taxon>eudicotyledons</taxon>
        <taxon>Gunneridae</taxon>
        <taxon>Pentapetalae</taxon>
        <taxon>rosids</taxon>
        <taxon>fabids</taxon>
        <taxon>Fagales</taxon>
        <taxon>Myricaceae</taxon>
        <taxon>Morella</taxon>
    </lineage>
</organism>
<evidence type="ECO:0000256" key="6">
    <source>
        <dbReference type="ARBA" id="ARBA00022741"/>
    </source>
</evidence>
<evidence type="ECO:0000256" key="11">
    <source>
        <dbReference type="PROSITE-ProRule" id="PRU10141"/>
    </source>
</evidence>
<dbReference type="Gene3D" id="3.30.200.20">
    <property type="entry name" value="Phosphorylase Kinase, domain 1"/>
    <property type="match status" value="1"/>
</dbReference>
<dbReference type="OrthoDB" id="192887at2759"/>
<dbReference type="InterPro" id="IPR050117">
    <property type="entry name" value="MAPK"/>
</dbReference>
<dbReference type="InterPro" id="IPR000719">
    <property type="entry name" value="Prot_kinase_dom"/>
</dbReference>
<sequence length="136" mass="14759">MATKESSSGGGAASTGGTIKRVLTHGGRYAQYNVYGNLFEVSAKYVPPIRPIGRGAYGIVCAAVNSDTHQEVAIKKIGNTFDNIIDAKRTLREIKLLSHMDHENVRMPTFMIPKTLTFMNPILHIISVVPTSGITD</sequence>
<keyword evidence="7 13" id="KW-0418">Kinase</keyword>
<dbReference type="GO" id="GO:0004707">
    <property type="term" value="F:MAP kinase activity"/>
    <property type="evidence" value="ECO:0007669"/>
    <property type="project" value="UniProtKB-EC"/>
</dbReference>
<feature type="binding site" evidence="11">
    <location>
        <position position="76"/>
    </location>
    <ligand>
        <name>ATP</name>
        <dbReference type="ChEBI" id="CHEBI:30616"/>
    </ligand>
</feature>
<evidence type="ECO:0000313" key="14">
    <source>
        <dbReference type="Proteomes" id="UP000516437"/>
    </source>
</evidence>
<name>A0A6A1VTW7_9ROSI</name>
<evidence type="ECO:0000256" key="5">
    <source>
        <dbReference type="ARBA" id="ARBA00022679"/>
    </source>
</evidence>
<feature type="domain" description="Protein kinase" evidence="12">
    <location>
        <begin position="46"/>
        <end position="136"/>
    </location>
</feature>
<keyword evidence="4" id="KW-0597">Phosphoprotein</keyword>
<keyword evidence="14" id="KW-1185">Reference proteome</keyword>
<protein>
    <recommendedName>
        <fullName evidence="2">mitogen-activated protein kinase</fullName>
        <ecNumber evidence="2">2.7.11.24</ecNumber>
    </recommendedName>
</protein>
<evidence type="ECO:0000256" key="4">
    <source>
        <dbReference type="ARBA" id="ARBA00022553"/>
    </source>
</evidence>
<evidence type="ECO:0000256" key="8">
    <source>
        <dbReference type="ARBA" id="ARBA00022840"/>
    </source>
</evidence>
<dbReference type="Pfam" id="PF00069">
    <property type="entry name" value="Pkinase"/>
    <property type="match status" value="1"/>
</dbReference>
<dbReference type="EC" id="2.7.11.24" evidence="2"/>
<evidence type="ECO:0000256" key="2">
    <source>
        <dbReference type="ARBA" id="ARBA00012411"/>
    </source>
</evidence>
<dbReference type="GO" id="GO:0005524">
    <property type="term" value="F:ATP binding"/>
    <property type="evidence" value="ECO:0007669"/>
    <property type="project" value="UniProtKB-UniRule"/>
</dbReference>